<reference evidence="1 2" key="1">
    <citation type="submission" date="2016-10" db="EMBL/GenBank/DDBJ databases">
        <authorList>
            <person name="de Groot N.N."/>
        </authorList>
    </citation>
    <scope>NUCLEOTIDE SEQUENCE [LARGE SCALE GENOMIC DNA]</scope>
    <source>
        <strain evidence="1 2">DSM 21228</strain>
    </source>
</reference>
<evidence type="ECO:0000313" key="1">
    <source>
        <dbReference type="EMBL" id="SEB05012.1"/>
    </source>
</evidence>
<organism evidence="1 2">
    <name type="scientific">Thiothrix caldifontis</name>
    <dbReference type="NCBI Taxonomy" id="525918"/>
    <lineage>
        <taxon>Bacteria</taxon>
        <taxon>Pseudomonadati</taxon>
        <taxon>Pseudomonadota</taxon>
        <taxon>Gammaproteobacteria</taxon>
        <taxon>Thiotrichales</taxon>
        <taxon>Thiotrichaceae</taxon>
        <taxon>Thiothrix</taxon>
    </lineage>
</organism>
<proteinExistence type="predicted"/>
<dbReference type="STRING" id="525918.SAMN05660964_03295"/>
<name>A0A1H4G8I9_9GAMM</name>
<sequence>MNEVKDDALVDITLTDNPGDSIAGDVGKANPEDQPTVIQEVPIEYTPFDDRRNLIIKGFLSDVYLSLQVTKNLHDAYIKRLEEQFSDLTSMEKNRQHAEDENHKERWMEEVMKLFVDIESYNVAFKNRHQAEHMLGQEDTGMLLSVQTTPDESPISKIICLLTGKC</sequence>
<dbReference type="Proteomes" id="UP000199397">
    <property type="component" value="Unassembled WGS sequence"/>
</dbReference>
<gene>
    <name evidence="1" type="ORF">SAMN05660964_03295</name>
</gene>
<dbReference type="AlphaFoldDB" id="A0A1H4G8I9"/>
<keyword evidence="2" id="KW-1185">Reference proteome</keyword>
<dbReference type="EMBL" id="FNQP01000028">
    <property type="protein sequence ID" value="SEB05012.1"/>
    <property type="molecule type" value="Genomic_DNA"/>
</dbReference>
<evidence type="ECO:0000313" key="2">
    <source>
        <dbReference type="Proteomes" id="UP000199397"/>
    </source>
</evidence>
<accession>A0A1H4G8I9</accession>
<protein>
    <submittedName>
        <fullName evidence="1">Uncharacterized protein</fullName>
    </submittedName>
</protein>
<dbReference type="RefSeq" id="WP_093070386.1">
    <property type="nucleotide sequence ID" value="NZ_FNQP01000028.1"/>
</dbReference>